<gene>
    <name evidence="2" type="ORF">L3Y34_013645</name>
</gene>
<organism evidence="2 3">
    <name type="scientific">Caenorhabditis briggsae</name>
    <dbReference type="NCBI Taxonomy" id="6238"/>
    <lineage>
        <taxon>Eukaryota</taxon>
        <taxon>Metazoa</taxon>
        <taxon>Ecdysozoa</taxon>
        <taxon>Nematoda</taxon>
        <taxon>Chromadorea</taxon>
        <taxon>Rhabditida</taxon>
        <taxon>Rhabditina</taxon>
        <taxon>Rhabditomorpha</taxon>
        <taxon>Rhabditoidea</taxon>
        <taxon>Rhabditidae</taxon>
        <taxon>Peloderinae</taxon>
        <taxon>Caenorhabditis</taxon>
    </lineage>
</organism>
<evidence type="ECO:0000256" key="1">
    <source>
        <dbReference type="SAM" id="SignalP"/>
    </source>
</evidence>
<dbReference type="OMA" id="YWTEISI"/>
<accession>A0AAE9CXA0</accession>
<feature type="chain" id="PRO_5042231648" evidence="1">
    <location>
        <begin position="20"/>
        <end position="166"/>
    </location>
</feature>
<name>A0AAE9CXA0_CAEBR</name>
<keyword evidence="1" id="KW-0732">Signal</keyword>
<proteinExistence type="predicted"/>
<feature type="signal peptide" evidence="1">
    <location>
        <begin position="1"/>
        <end position="19"/>
    </location>
</feature>
<protein>
    <submittedName>
        <fullName evidence="2">Uncharacterized protein</fullName>
    </submittedName>
</protein>
<sequence>MSFIWKIIFAVAVVLTVHCMDERHDPVMRQAIRPVQRASDSFPKKDEYQMKVMMVMGTIYCNGERAAGVQPFFQDPYSPDHPAVYTRTDKIGFYRLETTNKFDRESEVWFTIRHQCPMPNVTPAAHCNTPFYWTEIPIDYPDKNSHVTFNFDLADKGNYTRAYCLY</sequence>
<dbReference type="AlphaFoldDB" id="A0AAE9CXA0"/>
<evidence type="ECO:0000313" key="3">
    <source>
        <dbReference type="Proteomes" id="UP000827892"/>
    </source>
</evidence>
<dbReference type="EMBL" id="CP090896">
    <property type="protein sequence ID" value="ULT85085.1"/>
    <property type="molecule type" value="Genomic_DNA"/>
</dbReference>
<evidence type="ECO:0000313" key="2">
    <source>
        <dbReference type="EMBL" id="ULT85085.1"/>
    </source>
</evidence>
<dbReference type="Proteomes" id="UP000827892">
    <property type="component" value="Chromosome X"/>
</dbReference>
<reference evidence="2 3" key="1">
    <citation type="submission" date="2022-05" db="EMBL/GenBank/DDBJ databases">
        <title>Chromosome-level reference genomes for two strains of Caenorhabditis briggsae: an improved platform for comparative genomics.</title>
        <authorList>
            <person name="Stevens L."/>
            <person name="Andersen E.C."/>
        </authorList>
    </citation>
    <scope>NUCLEOTIDE SEQUENCE [LARGE SCALE GENOMIC DNA]</scope>
    <source>
        <strain evidence="2">QX1410_ONT</strain>
        <tissue evidence="2">Whole-organism</tissue>
    </source>
</reference>
<dbReference type="KEGG" id="cbr:CBG_10269"/>